<dbReference type="EMBL" id="VSSQ01082423">
    <property type="protein sequence ID" value="MPN31051.1"/>
    <property type="molecule type" value="Genomic_DNA"/>
</dbReference>
<comment type="caution">
    <text evidence="1">The sequence shown here is derived from an EMBL/GenBank/DDBJ whole genome shotgun (WGS) entry which is preliminary data.</text>
</comment>
<evidence type="ECO:0000313" key="1">
    <source>
        <dbReference type="EMBL" id="MPN31051.1"/>
    </source>
</evidence>
<reference evidence="1" key="1">
    <citation type="submission" date="2019-08" db="EMBL/GenBank/DDBJ databases">
        <authorList>
            <person name="Kucharzyk K."/>
            <person name="Murdoch R.W."/>
            <person name="Higgins S."/>
            <person name="Loffler F."/>
        </authorList>
    </citation>
    <scope>NUCLEOTIDE SEQUENCE</scope>
</reference>
<gene>
    <name evidence="1" type="ORF">SDC9_178524</name>
</gene>
<accession>A0A645GVZ3</accession>
<protein>
    <submittedName>
        <fullName evidence="1">Uncharacterized protein</fullName>
    </submittedName>
</protein>
<organism evidence="1">
    <name type="scientific">bioreactor metagenome</name>
    <dbReference type="NCBI Taxonomy" id="1076179"/>
    <lineage>
        <taxon>unclassified sequences</taxon>
        <taxon>metagenomes</taxon>
        <taxon>ecological metagenomes</taxon>
    </lineage>
</organism>
<dbReference type="AlphaFoldDB" id="A0A645GVZ3"/>
<proteinExistence type="predicted"/>
<sequence length="100" mass="10884">MDQNSSHSRVDTPAQAAEHLLVTNLGFDLLNSGGNERTHIPVLLCLADTQHEVLQELLALGGMHHLRMELYAVEALLIMLQNRIGAVGSAAGLHEPRREG</sequence>
<name>A0A645GVZ3_9ZZZZ</name>